<organism evidence="11 12">
    <name type="scientific">Metabacillus litoralis</name>
    <dbReference type="NCBI Taxonomy" id="152268"/>
    <lineage>
        <taxon>Bacteria</taxon>
        <taxon>Bacillati</taxon>
        <taxon>Bacillota</taxon>
        <taxon>Bacilli</taxon>
        <taxon>Bacillales</taxon>
        <taxon>Bacillaceae</taxon>
        <taxon>Metabacillus</taxon>
    </lineage>
</organism>
<evidence type="ECO:0000313" key="11">
    <source>
        <dbReference type="EMBL" id="OAS85077.1"/>
    </source>
</evidence>
<dbReference type="PANTHER" id="PTHR43731">
    <property type="entry name" value="RHOMBOID PROTEASE"/>
    <property type="match status" value="1"/>
</dbReference>
<feature type="transmembrane region" description="Helical" evidence="9">
    <location>
        <begin position="344"/>
        <end position="362"/>
    </location>
</feature>
<sequence>MVIEQDYLYWSLIEQLVVEQKYSILALSQDGREVLLEPFRNKQFTLVRLRRMDVDWGNTLALDIEQAGARFEQLLRNGVRGPIRVMNIYVSSLPPVDDYPESFVKGYSRSKGKIDITSTLLIKDNLKEKIQKLEEALNVPVKFDHEIQRENLELADIQKVRNRVIDFQNQQKEEERKIFQNGKPFLTYLFLGLQIFMFLLLELYGGSTNSETLVRFGAKYNPLIYEGEWWRFFTPIVLHIGFLHLLMNSFALYYIGPAVERAYGSLRFLFIYLVAGVSGSIVSFAFSPFLSAGASGAIFGCFGALLYIGVQNRKVFFRTMGSNLLVVVAINLALGFAIPNIDNAGHIGGLVGGFLAALIVQLPKRKHILLRLIGLAATITLLVILYRYGISQTEEQHSQYTVLQGQELIQDEKYEEAYTYLNEAIKTDNSSNDLLFLLSVSEIELEKYDQAVRHLKQIISDDNSYHQAHFNLSILYANRGDISLALEEVNNALEYDPTNEDYKSFKEQLNR</sequence>
<dbReference type="InterPro" id="IPR035952">
    <property type="entry name" value="Rhomboid-like_sf"/>
</dbReference>
<keyword evidence="8" id="KW-0175">Coiled coil</keyword>
<dbReference type="InterPro" id="IPR019734">
    <property type="entry name" value="TPR_rpt"/>
</dbReference>
<evidence type="ECO:0000256" key="9">
    <source>
        <dbReference type="SAM" id="Phobius"/>
    </source>
</evidence>
<dbReference type="InterPro" id="IPR050925">
    <property type="entry name" value="Rhomboid_protease_S54"/>
</dbReference>
<evidence type="ECO:0000256" key="5">
    <source>
        <dbReference type="ARBA" id="ARBA00022989"/>
    </source>
</evidence>
<dbReference type="Proteomes" id="UP000078534">
    <property type="component" value="Unassembled WGS sequence"/>
</dbReference>
<feature type="repeat" description="TPR" evidence="7">
    <location>
        <begin position="466"/>
        <end position="499"/>
    </location>
</feature>
<dbReference type="RefSeq" id="WP_066334855.1">
    <property type="nucleotide sequence ID" value="NZ_LWSG01000023.1"/>
</dbReference>
<comment type="similarity">
    <text evidence="2">Belongs to the peptidase S54 family.</text>
</comment>
<feature type="transmembrane region" description="Helical" evidence="9">
    <location>
        <begin position="232"/>
        <end position="256"/>
    </location>
</feature>
<dbReference type="SUPFAM" id="SSF48452">
    <property type="entry name" value="TPR-like"/>
    <property type="match status" value="1"/>
</dbReference>
<feature type="transmembrane region" description="Helical" evidence="9">
    <location>
        <begin position="292"/>
        <end position="310"/>
    </location>
</feature>
<dbReference type="EMBL" id="LWSG01000023">
    <property type="protein sequence ID" value="OAS85077.1"/>
    <property type="molecule type" value="Genomic_DNA"/>
</dbReference>
<keyword evidence="12" id="KW-1185">Reference proteome</keyword>
<feature type="domain" description="Peptidase S54 rhomboid" evidence="10">
    <location>
        <begin position="227"/>
        <end position="360"/>
    </location>
</feature>
<gene>
    <name evidence="11" type="ORF">A6K24_06080</name>
</gene>
<comment type="subcellular location">
    <subcellularLocation>
        <location evidence="1">Membrane</location>
        <topology evidence="1">Multi-pass membrane protein</topology>
    </subcellularLocation>
</comment>
<reference evidence="12" key="1">
    <citation type="submission" date="2016-04" db="EMBL/GenBank/DDBJ databases">
        <authorList>
            <person name="Lyu Z."/>
            <person name="Lyu W."/>
        </authorList>
    </citation>
    <scope>NUCLEOTIDE SEQUENCE [LARGE SCALE GENOMIC DNA]</scope>
    <source>
        <strain evidence="12">C44</strain>
    </source>
</reference>
<evidence type="ECO:0000313" key="12">
    <source>
        <dbReference type="Proteomes" id="UP000078534"/>
    </source>
</evidence>
<evidence type="ECO:0000256" key="2">
    <source>
        <dbReference type="ARBA" id="ARBA00009045"/>
    </source>
</evidence>
<dbReference type="InterPro" id="IPR011990">
    <property type="entry name" value="TPR-like_helical_dom_sf"/>
</dbReference>
<evidence type="ECO:0000256" key="3">
    <source>
        <dbReference type="ARBA" id="ARBA00022692"/>
    </source>
</evidence>
<evidence type="ECO:0000256" key="6">
    <source>
        <dbReference type="ARBA" id="ARBA00023136"/>
    </source>
</evidence>
<feature type="coiled-coil region" evidence="8">
    <location>
        <begin position="116"/>
        <end position="177"/>
    </location>
</feature>
<keyword evidence="7" id="KW-0802">TPR repeat</keyword>
<dbReference type="PANTHER" id="PTHR43731:SF14">
    <property type="entry name" value="PRESENILIN-ASSOCIATED RHOMBOID-LIKE PROTEIN, MITOCHONDRIAL"/>
    <property type="match status" value="1"/>
</dbReference>
<evidence type="ECO:0000256" key="7">
    <source>
        <dbReference type="PROSITE-ProRule" id="PRU00339"/>
    </source>
</evidence>
<name>A0A179STM3_9BACI</name>
<dbReference type="Pfam" id="PF01694">
    <property type="entry name" value="Rhomboid"/>
    <property type="match status" value="1"/>
</dbReference>
<dbReference type="InterPro" id="IPR022764">
    <property type="entry name" value="Peptidase_S54_rhomboid_dom"/>
</dbReference>
<dbReference type="Pfam" id="PF14559">
    <property type="entry name" value="TPR_19"/>
    <property type="match status" value="1"/>
</dbReference>
<evidence type="ECO:0000256" key="1">
    <source>
        <dbReference type="ARBA" id="ARBA00004141"/>
    </source>
</evidence>
<proteinExistence type="inferred from homology"/>
<dbReference type="PROSITE" id="PS50005">
    <property type="entry name" value="TPR"/>
    <property type="match status" value="1"/>
</dbReference>
<accession>A0A179STM3</accession>
<dbReference type="SMART" id="SM00028">
    <property type="entry name" value="TPR"/>
    <property type="match status" value="2"/>
</dbReference>
<feature type="transmembrane region" description="Helical" evidence="9">
    <location>
        <begin position="185"/>
        <end position="205"/>
    </location>
</feature>
<dbReference type="GO" id="GO:0004252">
    <property type="term" value="F:serine-type endopeptidase activity"/>
    <property type="evidence" value="ECO:0007669"/>
    <property type="project" value="InterPro"/>
</dbReference>
<evidence type="ECO:0000256" key="4">
    <source>
        <dbReference type="ARBA" id="ARBA00022801"/>
    </source>
</evidence>
<dbReference type="Gene3D" id="1.25.40.10">
    <property type="entry name" value="Tetratricopeptide repeat domain"/>
    <property type="match status" value="1"/>
</dbReference>
<feature type="transmembrane region" description="Helical" evidence="9">
    <location>
        <begin position="322"/>
        <end position="338"/>
    </location>
</feature>
<keyword evidence="3 9" id="KW-0812">Transmembrane</keyword>
<comment type="caution">
    <text evidence="11">The sequence shown here is derived from an EMBL/GenBank/DDBJ whole genome shotgun (WGS) entry which is preliminary data.</text>
</comment>
<dbReference type="Gene3D" id="1.20.1540.10">
    <property type="entry name" value="Rhomboid-like"/>
    <property type="match status" value="1"/>
</dbReference>
<evidence type="ECO:0000259" key="10">
    <source>
        <dbReference type="Pfam" id="PF01694"/>
    </source>
</evidence>
<keyword evidence="6 9" id="KW-0472">Membrane</keyword>
<feature type="transmembrane region" description="Helical" evidence="9">
    <location>
        <begin position="369"/>
        <end position="389"/>
    </location>
</feature>
<dbReference type="OrthoDB" id="9813074at2"/>
<dbReference type="SUPFAM" id="SSF144091">
    <property type="entry name" value="Rhomboid-like"/>
    <property type="match status" value="1"/>
</dbReference>
<feature type="transmembrane region" description="Helical" evidence="9">
    <location>
        <begin position="268"/>
        <end position="286"/>
    </location>
</feature>
<evidence type="ECO:0000256" key="8">
    <source>
        <dbReference type="SAM" id="Coils"/>
    </source>
</evidence>
<dbReference type="GO" id="GO:0016020">
    <property type="term" value="C:membrane"/>
    <property type="evidence" value="ECO:0007669"/>
    <property type="project" value="UniProtKB-SubCell"/>
</dbReference>
<dbReference type="STRING" id="152268.A6K24_06080"/>
<protein>
    <recommendedName>
        <fullName evidence="10">Peptidase S54 rhomboid domain-containing protein</fullName>
    </recommendedName>
</protein>
<dbReference type="AlphaFoldDB" id="A0A179STM3"/>
<keyword evidence="4" id="KW-0378">Hydrolase</keyword>
<keyword evidence="5 9" id="KW-1133">Transmembrane helix</keyword>